<sequence length="334" mass="37019">MPAAHDIYAEQLRDLRRGHPLYHPEPRAEGPVEIGDVGYIKDGAFRRLFNVSRPPDDPVQRFGVPDDFVQLNLGAMDRFDAVLEPGPLHSRTISTISTEVGTPGEILPAEASFHFSCSSKRGAILMLETQMNRAEAVQSRRLEAYVIQHCRSWHGFARDLDIHIGFGDLMLVTECSKTAAWSSAVYSNNSTEFGLSFSVGMPFTTAGVAASRSLEKIGPVERRRSQKRAKDHDRPLPNDHTVFIKAYRVGIRQMYYRSLVSLFTKARASGPAERIREDRSGSSQSPSSSRSPSPPSTPSDTFVVGPYESDFYAPIALLALEMEVCSSILKIRSS</sequence>
<accession>A0A9P5XYM0</accession>
<dbReference type="OrthoDB" id="2662290at2759"/>
<evidence type="ECO:0000313" key="3">
    <source>
        <dbReference type="Proteomes" id="UP000807353"/>
    </source>
</evidence>
<comment type="caution">
    <text evidence="2">The sequence shown here is derived from an EMBL/GenBank/DDBJ whole genome shotgun (WGS) entry which is preliminary data.</text>
</comment>
<evidence type="ECO:0000313" key="2">
    <source>
        <dbReference type="EMBL" id="KAF9459074.1"/>
    </source>
</evidence>
<dbReference type="EMBL" id="MU150324">
    <property type="protein sequence ID" value="KAF9459074.1"/>
    <property type="molecule type" value="Genomic_DNA"/>
</dbReference>
<reference evidence="2" key="1">
    <citation type="submission" date="2020-11" db="EMBL/GenBank/DDBJ databases">
        <authorList>
            <consortium name="DOE Joint Genome Institute"/>
            <person name="Ahrendt S."/>
            <person name="Riley R."/>
            <person name="Andreopoulos W."/>
            <person name="Labutti K."/>
            <person name="Pangilinan J."/>
            <person name="Ruiz-Duenas F.J."/>
            <person name="Barrasa J.M."/>
            <person name="Sanchez-Garcia M."/>
            <person name="Camarero S."/>
            <person name="Miyauchi S."/>
            <person name="Serrano A."/>
            <person name="Linde D."/>
            <person name="Babiker R."/>
            <person name="Drula E."/>
            <person name="Ayuso-Fernandez I."/>
            <person name="Pacheco R."/>
            <person name="Padilla G."/>
            <person name="Ferreira P."/>
            <person name="Barriuso J."/>
            <person name="Kellner H."/>
            <person name="Castanera R."/>
            <person name="Alfaro M."/>
            <person name="Ramirez L."/>
            <person name="Pisabarro A.G."/>
            <person name="Kuo A."/>
            <person name="Tritt A."/>
            <person name="Lipzen A."/>
            <person name="He G."/>
            <person name="Yan M."/>
            <person name="Ng V."/>
            <person name="Cullen D."/>
            <person name="Martin F."/>
            <person name="Rosso M.-N."/>
            <person name="Henrissat B."/>
            <person name="Hibbett D."/>
            <person name="Martinez A.T."/>
            <person name="Grigoriev I.V."/>
        </authorList>
    </citation>
    <scope>NUCLEOTIDE SEQUENCE</scope>
    <source>
        <strain evidence="2">CBS 247.69</strain>
    </source>
</reference>
<keyword evidence="3" id="KW-1185">Reference proteome</keyword>
<feature type="region of interest" description="Disordered" evidence="1">
    <location>
        <begin position="271"/>
        <end position="301"/>
    </location>
</feature>
<proteinExistence type="predicted"/>
<name>A0A9P5XYM0_9AGAR</name>
<protein>
    <submittedName>
        <fullName evidence="2">Uncharacterized protein</fullName>
    </submittedName>
</protein>
<dbReference type="Proteomes" id="UP000807353">
    <property type="component" value="Unassembled WGS sequence"/>
</dbReference>
<dbReference type="AlphaFoldDB" id="A0A9P5XYM0"/>
<feature type="compositionally biased region" description="Low complexity" evidence="1">
    <location>
        <begin position="281"/>
        <end position="291"/>
    </location>
</feature>
<evidence type="ECO:0000256" key="1">
    <source>
        <dbReference type="SAM" id="MobiDB-lite"/>
    </source>
</evidence>
<gene>
    <name evidence="2" type="ORF">BDZ94DRAFT_1061835</name>
</gene>
<organism evidence="2 3">
    <name type="scientific">Collybia nuda</name>
    <dbReference type="NCBI Taxonomy" id="64659"/>
    <lineage>
        <taxon>Eukaryota</taxon>
        <taxon>Fungi</taxon>
        <taxon>Dikarya</taxon>
        <taxon>Basidiomycota</taxon>
        <taxon>Agaricomycotina</taxon>
        <taxon>Agaricomycetes</taxon>
        <taxon>Agaricomycetidae</taxon>
        <taxon>Agaricales</taxon>
        <taxon>Tricholomatineae</taxon>
        <taxon>Clitocybaceae</taxon>
        <taxon>Collybia</taxon>
    </lineage>
</organism>
<feature type="region of interest" description="Disordered" evidence="1">
    <location>
        <begin position="217"/>
        <end position="237"/>
    </location>
</feature>